<evidence type="ECO:0000256" key="1">
    <source>
        <dbReference type="ARBA" id="ARBA00022737"/>
    </source>
</evidence>
<feature type="domain" description="SAM" evidence="3">
    <location>
        <begin position="162"/>
        <end position="220"/>
    </location>
</feature>
<dbReference type="EMBL" id="JAUJYO010000008">
    <property type="protein sequence ID" value="KAK1310841.1"/>
    <property type="molecule type" value="Genomic_DNA"/>
</dbReference>
<feature type="compositionally biased region" description="Acidic residues" evidence="2">
    <location>
        <begin position="121"/>
        <end position="131"/>
    </location>
</feature>
<dbReference type="AlphaFoldDB" id="A0AAV9EBH5"/>
<name>A0AAV9EBH5_ACOCL</name>
<dbReference type="SUPFAM" id="SSF47769">
    <property type="entry name" value="SAM/Pointed domain"/>
    <property type="match status" value="1"/>
</dbReference>
<feature type="region of interest" description="Disordered" evidence="2">
    <location>
        <begin position="56"/>
        <end position="138"/>
    </location>
</feature>
<organism evidence="4 5">
    <name type="scientific">Acorus calamus</name>
    <name type="common">Sweet flag</name>
    <dbReference type="NCBI Taxonomy" id="4465"/>
    <lineage>
        <taxon>Eukaryota</taxon>
        <taxon>Viridiplantae</taxon>
        <taxon>Streptophyta</taxon>
        <taxon>Embryophyta</taxon>
        <taxon>Tracheophyta</taxon>
        <taxon>Spermatophyta</taxon>
        <taxon>Magnoliopsida</taxon>
        <taxon>Liliopsida</taxon>
        <taxon>Acoraceae</taxon>
        <taxon>Acorus</taxon>
    </lineage>
</organism>
<gene>
    <name evidence="4" type="ORF">QJS10_CPA08g00427</name>
</gene>
<comment type="caution">
    <text evidence="4">The sequence shown here is derived from an EMBL/GenBank/DDBJ whole genome shotgun (WGS) entry which is preliminary data.</text>
</comment>
<dbReference type="CDD" id="cd09487">
    <property type="entry name" value="SAM_superfamily"/>
    <property type="match status" value="1"/>
</dbReference>
<evidence type="ECO:0000256" key="2">
    <source>
        <dbReference type="SAM" id="MobiDB-lite"/>
    </source>
</evidence>
<evidence type="ECO:0000313" key="4">
    <source>
        <dbReference type="EMBL" id="KAK1310841.1"/>
    </source>
</evidence>
<feature type="region of interest" description="Disordered" evidence="2">
    <location>
        <begin position="1"/>
        <end position="27"/>
    </location>
</feature>
<sequence length="222" mass="24176">MSDLPPAMDAPPNGVPDTMESLPLPVLPTKRHIRPSVRLGEIGAQSAASSAVAAVAAVIPSKHSSYSRRPKQWKLPPFPPPPSDGDALDLDDHRRIPPARRGGGSKRVRTNWGKVRSNGGEDVEVDGEGEWESPMRSAEEDCRDWKDRSDDGRWRSIDHGGVTGWLGGLGLGRYAPVFEVHEVDEEVLPLLTLEDLKDMGISAVGSRRKMFCAIQKLGKGYA</sequence>
<dbReference type="Gene3D" id="1.10.150.50">
    <property type="entry name" value="Transcription Factor, Ets-1"/>
    <property type="match status" value="1"/>
</dbReference>
<evidence type="ECO:0000259" key="3">
    <source>
        <dbReference type="PROSITE" id="PS50105"/>
    </source>
</evidence>
<evidence type="ECO:0000313" key="5">
    <source>
        <dbReference type="Proteomes" id="UP001180020"/>
    </source>
</evidence>
<accession>A0AAV9EBH5</accession>
<dbReference type="Pfam" id="PF07647">
    <property type="entry name" value="SAM_2"/>
    <property type="match status" value="1"/>
</dbReference>
<keyword evidence="5" id="KW-1185">Reference proteome</keyword>
<dbReference type="PROSITE" id="PS50105">
    <property type="entry name" value="SAM_DOMAIN"/>
    <property type="match status" value="1"/>
</dbReference>
<dbReference type="PANTHER" id="PTHR10627">
    <property type="entry name" value="SCP160"/>
    <property type="match status" value="1"/>
</dbReference>
<dbReference type="SMART" id="SM00454">
    <property type="entry name" value="SAM"/>
    <property type="match status" value="1"/>
</dbReference>
<protein>
    <recommendedName>
        <fullName evidence="3">SAM domain-containing protein</fullName>
    </recommendedName>
</protein>
<dbReference type="PANTHER" id="PTHR10627:SF69">
    <property type="entry name" value="PROTEIN BICAUDAL C"/>
    <property type="match status" value="1"/>
</dbReference>
<dbReference type="Proteomes" id="UP001180020">
    <property type="component" value="Unassembled WGS sequence"/>
</dbReference>
<reference evidence="4" key="2">
    <citation type="submission" date="2023-06" db="EMBL/GenBank/DDBJ databases">
        <authorList>
            <person name="Ma L."/>
            <person name="Liu K.-W."/>
            <person name="Li Z."/>
            <person name="Hsiao Y.-Y."/>
            <person name="Qi Y."/>
            <person name="Fu T."/>
            <person name="Tang G."/>
            <person name="Zhang D."/>
            <person name="Sun W.-H."/>
            <person name="Liu D.-K."/>
            <person name="Li Y."/>
            <person name="Chen G.-Z."/>
            <person name="Liu X.-D."/>
            <person name="Liao X.-Y."/>
            <person name="Jiang Y.-T."/>
            <person name="Yu X."/>
            <person name="Hao Y."/>
            <person name="Huang J."/>
            <person name="Zhao X.-W."/>
            <person name="Ke S."/>
            <person name="Chen Y.-Y."/>
            <person name="Wu W.-L."/>
            <person name="Hsu J.-L."/>
            <person name="Lin Y.-F."/>
            <person name="Huang M.-D."/>
            <person name="Li C.-Y."/>
            <person name="Huang L."/>
            <person name="Wang Z.-W."/>
            <person name="Zhao X."/>
            <person name="Zhong W.-Y."/>
            <person name="Peng D.-H."/>
            <person name="Ahmad S."/>
            <person name="Lan S."/>
            <person name="Zhang J.-S."/>
            <person name="Tsai W.-C."/>
            <person name="Van De Peer Y."/>
            <person name="Liu Z.-J."/>
        </authorList>
    </citation>
    <scope>NUCLEOTIDE SEQUENCE</scope>
    <source>
        <strain evidence="4">CP</strain>
        <tissue evidence="4">Leaves</tissue>
    </source>
</reference>
<reference evidence="4" key="1">
    <citation type="journal article" date="2023" name="Nat. Commun.">
        <title>Diploid and tetraploid genomes of Acorus and the evolution of monocots.</title>
        <authorList>
            <person name="Ma L."/>
            <person name="Liu K.W."/>
            <person name="Li Z."/>
            <person name="Hsiao Y.Y."/>
            <person name="Qi Y."/>
            <person name="Fu T."/>
            <person name="Tang G.D."/>
            <person name="Zhang D."/>
            <person name="Sun W.H."/>
            <person name="Liu D.K."/>
            <person name="Li Y."/>
            <person name="Chen G.Z."/>
            <person name="Liu X.D."/>
            <person name="Liao X.Y."/>
            <person name="Jiang Y.T."/>
            <person name="Yu X."/>
            <person name="Hao Y."/>
            <person name="Huang J."/>
            <person name="Zhao X.W."/>
            <person name="Ke S."/>
            <person name="Chen Y.Y."/>
            <person name="Wu W.L."/>
            <person name="Hsu J.L."/>
            <person name="Lin Y.F."/>
            <person name="Huang M.D."/>
            <person name="Li C.Y."/>
            <person name="Huang L."/>
            <person name="Wang Z.W."/>
            <person name="Zhao X."/>
            <person name="Zhong W.Y."/>
            <person name="Peng D.H."/>
            <person name="Ahmad S."/>
            <person name="Lan S."/>
            <person name="Zhang J.S."/>
            <person name="Tsai W.C."/>
            <person name="Van de Peer Y."/>
            <person name="Liu Z.J."/>
        </authorList>
    </citation>
    <scope>NUCLEOTIDE SEQUENCE</scope>
    <source>
        <strain evidence="4">CP</strain>
    </source>
</reference>
<proteinExistence type="predicted"/>
<dbReference type="InterPro" id="IPR013761">
    <property type="entry name" value="SAM/pointed_sf"/>
</dbReference>
<keyword evidence="1" id="KW-0677">Repeat</keyword>
<dbReference type="InterPro" id="IPR001660">
    <property type="entry name" value="SAM"/>
</dbReference>